<dbReference type="FunFam" id="3.30.70.270:FF:000001">
    <property type="entry name" value="Diguanylate cyclase domain protein"/>
    <property type="match status" value="1"/>
</dbReference>
<keyword evidence="1" id="KW-1133">Transmembrane helix</keyword>
<feature type="transmembrane region" description="Helical" evidence="1">
    <location>
        <begin position="180"/>
        <end position="199"/>
    </location>
</feature>
<dbReference type="InterPro" id="IPR031621">
    <property type="entry name" value="HisKA_7TM"/>
</dbReference>
<dbReference type="OrthoDB" id="1625460at2"/>
<feature type="domain" description="GGDEF" evidence="2">
    <location>
        <begin position="383"/>
        <end position="517"/>
    </location>
</feature>
<dbReference type="SMART" id="SM00267">
    <property type="entry name" value="GGDEF"/>
    <property type="match status" value="1"/>
</dbReference>
<organism evidence="3 4">
    <name type="scientific">Lucifera butyrica</name>
    <dbReference type="NCBI Taxonomy" id="1351585"/>
    <lineage>
        <taxon>Bacteria</taxon>
        <taxon>Bacillati</taxon>
        <taxon>Bacillota</taxon>
        <taxon>Negativicutes</taxon>
        <taxon>Veillonellales</taxon>
        <taxon>Veillonellaceae</taxon>
        <taxon>Lucifera</taxon>
    </lineage>
</organism>
<dbReference type="InterPro" id="IPR043128">
    <property type="entry name" value="Rev_trsase/Diguanyl_cyclase"/>
</dbReference>
<sequence>MFSERWALVALIALSTLIMGFLSLLAWRRRQSPLGRVFFLFTLLGSFYTFGYMCELASNTLAAIRFWLRIESVGIAFLPTAWVTLAVRHTGIQNRRWPQLQAVLLMLSTITFILSNTSEFHHLHYGPLRLNPEAPFPVVTFVPGPWYWIHTAFINLAILFGNILYARVWLKSSSDKSQQAFTIFLGSLFPWVVYIIYLLKLIPWGIDPNPIAFLVPGILYAWATFNLNMLEITPIARQAVFQRLSDGVLVFDREGCLADFNAAGSRAFPELRGGTKGKAGIRLFCEYPAMMNILAGPTDEQSTIWLEPDGGKINFQLQRIELYDRKGSVAGFMVLLRDITHFSAIMEGLQLQATIDPLTKAWNRYRWQADGEALLSQARWQQGVISLIIMDMDNFKLINDTHGHRSGDAVLAQFALTCQQNLRVQDIFGRYGGDEFVIILPGMNRSGAVELAERLKRAVESMTVEAGEKKIKITASFGVVTEQQGSTVHLEEIIEKADQALYKAKKAGGNGVCILDNSNKAK</sequence>
<dbReference type="NCBIfam" id="TIGR00254">
    <property type="entry name" value="GGDEF"/>
    <property type="match status" value="1"/>
</dbReference>
<protein>
    <submittedName>
        <fullName evidence="3">Nucleotide cyclase</fullName>
    </submittedName>
</protein>
<evidence type="ECO:0000256" key="1">
    <source>
        <dbReference type="SAM" id="Phobius"/>
    </source>
</evidence>
<feature type="transmembrane region" description="Helical" evidence="1">
    <location>
        <begin position="6"/>
        <end position="27"/>
    </location>
</feature>
<keyword evidence="4" id="KW-1185">Reference proteome</keyword>
<keyword evidence="1" id="KW-0472">Membrane</keyword>
<dbReference type="RefSeq" id="WP_122629523.1">
    <property type="nucleotide sequence ID" value="NZ_UPPP01000094.1"/>
</dbReference>
<gene>
    <name evidence="3" type="ORF">LUCI_3934</name>
</gene>
<feature type="transmembrane region" description="Helical" evidence="1">
    <location>
        <begin position="34"/>
        <end position="54"/>
    </location>
</feature>
<dbReference type="CDD" id="cd01949">
    <property type="entry name" value="GGDEF"/>
    <property type="match status" value="1"/>
</dbReference>
<dbReference type="InterPro" id="IPR000160">
    <property type="entry name" value="GGDEF_dom"/>
</dbReference>
<dbReference type="Gene3D" id="3.30.70.270">
    <property type="match status" value="1"/>
</dbReference>
<feature type="transmembrane region" description="Helical" evidence="1">
    <location>
        <begin position="146"/>
        <end position="168"/>
    </location>
</feature>
<reference evidence="3 4" key="1">
    <citation type="submission" date="2018-06" db="EMBL/GenBank/DDBJ databases">
        <authorList>
            <person name="Strepis N."/>
        </authorList>
    </citation>
    <scope>NUCLEOTIDE SEQUENCE [LARGE SCALE GENOMIC DNA]</scope>
    <source>
        <strain evidence="3">LUCI</strain>
    </source>
</reference>
<proteinExistence type="predicted"/>
<dbReference type="InterPro" id="IPR035965">
    <property type="entry name" value="PAS-like_dom_sf"/>
</dbReference>
<keyword evidence="1" id="KW-0812">Transmembrane</keyword>
<dbReference type="Pfam" id="PF16927">
    <property type="entry name" value="HisKA_7TM"/>
    <property type="match status" value="1"/>
</dbReference>
<dbReference type="Gene3D" id="3.30.450.20">
    <property type="entry name" value="PAS domain"/>
    <property type="match status" value="1"/>
</dbReference>
<dbReference type="GO" id="GO:0052621">
    <property type="term" value="F:diguanylate cyclase activity"/>
    <property type="evidence" value="ECO:0007669"/>
    <property type="project" value="TreeGrafter"/>
</dbReference>
<evidence type="ECO:0000313" key="3">
    <source>
        <dbReference type="EMBL" id="VBB08656.1"/>
    </source>
</evidence>
<evidence type="ECO:0000259" key="2">
    <source>
        <dbReference type="PROSITE" id="PS50887"/>
    </source>
</evidence>
<feature type="transmembrane region" description="Helical" evidence="1">
    <location>
        <begin position="97"/>
        <end position="115"/>
    </location>
</feature>
<dbReference type="PROSITE" id="PS50887">
    <property type="entry name" value="GGDEF"/>
    <property type="match status" value="1"/>
</dbReference>
<dbReference type="SUPFAM" id="SSF55073">
    <property type="entry name" value="Nucleotide cyclase"/>
    <property type="match status" value="1"/>
</dbReference>
<feature type="transmembrane region" description="Helical" evidence="1">
    <location>
        <begin position="66"/>
        <end position="85"/>
    </location>
</feature>
<dbReference type="Pfam" id="PF00990">
    <property type="entry name" value="GGDEF"/>
    <property type="match status" value="1"/>
</dbReference>
<dbReference type="AlphaFoldDB" id="A0A498R7C4"/>
<accession>A0A498R7C4</accession>
<dbReference type="SUPFAM" id="SSF55785">
    <property type="entry name" value="PYP-like sensor domain (PAS domain)"/>
    <property type="match status" value="1"/>
</dbReference>
<dbReference type="PANTHER" id="PTHR45138:SF9">
    <property type="entry name" value="DIGUANYLATE CYCLASE DGCM-RELATED"/>
    <property type="match status" value="1"/>
</dbReference>
<evidence type="ECO:0000313" key="4">
    <source>
        <dbReference type="Proteomes" id="UP000277811"/>
    </source>
</evidence>
<dbReference type="EMBL" id="UPPP01000094">
    <property type="protein sequence ID" value="VBB08656.1"/>
    <property type="molecule type" value="Genomic_DNA"/>
</dbReference>
<name>A0A498R7C4_9FIRM</name>
<dbReference type="InterPro" id="IPR029787">
    <property type="entry name" value="Nucleotide_cyclase"/>
</dbReference>
<dbReference type="Proteomes" id="UP000277811">
    <property type="component" value="Unassembled WGS sequence"/>
</dbReference>
<dbReference type="InterPro" id="IPR050469">
    <property type="entry name" value="Diguanylate_Cyclase"/>
</dbReference>
<dbReference type="PANTHER" id="PTHR45138">
    <property type="entry name" value="REGULATORY COMPONENTS OF SENSORY TRANSDUCTION SYSTEM"/>
    <property type="match status" value="1"/>
</dbReference>